<feature type="transmembrane region" description="Helical" evidence="6">
    <location>
        <begin position="212"/>
        <end position="234"/>
    </location>
</feature>
<dbReference type="EMBL" id="CP042264">
    <property type="protein sequence ID" value="QDY71075.1"/>
    <property type="molecule type" value="Genomic_DNA"/>
</dbReference>
<dbReference type="KEGG" id="lit:FPZ52_15285"/>
<dbReference type="OrthoDB" id="9792579at2"/>
<protein>
    <submittedName>
        <fullName evidence="7">ABC transporter permease</fullName>
    </submittedName>
</protein>
<feature type="transmembrane region" description="Helical" evidence="6">
    <location>
        <begin position="241"/>
        <end position="261"/>
    </location>
</feature>
<evidence type="ECO:0000256" key="2">
    <source>
        <dbReference type="ARBA" id="ARBA00022475"/>
    </source>
</evidence>
<feature type="transmembrane region" description="Helical" evidence="6">
    <location>
        <begin position="267"/>
        <end position="283"/>
    </location>
</feature>
<evidence type="ECO:0000313" key="8">
    <source>
        <dbReference type="Proteomes" id="UP000318483"/>
    </source>
</evidence>
<evidence type="ECO:0000256" key="6">
    <source>
        <dbReference type="SAM" id="Phobius"/>
    </source>
</evidence>
<keyword evidence="2" id="KW-1003">Cell membrane</keyword>
<proteinExistence type="predicted"/>
<accession>A0A5B8I9S2</accession>
<organism evidence="7 8">
    <name type="scientific">Qingshengfaniella alkalisoli</name>
    <dbReference type="NCBI Taxonomy" id="2599296"/>
    <lineage>
        <taxon>Bacteria</taxon>
        <taxon>Pseudomonadati</taxon>
        <taxon>Pseudomonadota</taxon>
        <taxon>Alphaproteobacteria</taxon>
        <taxon>Rhodobacterales</taxon>
        <taxon>Paracoccaceae</taxon>
        <taxon>Qingshengfaniella</taxon>
    </lineage>
</organism>
<gene>
    <name evidence="7" type="ORF">FPZ52_15285</name>
</gene>
<dbReference type="AlphaFoldDB" id="A0A5B8I9S2"/>
<keyword evidence="8" id="KW-1185">Reference proteome</keyword>
<dbReference type="InterPro" id="IPR001851">
    <property type="entry name" value="ABC_transp_permease"/>
</dbReference>
<feature type="transmembrane region" description="Helical" evidence="6">
    <location>
        <begin position="6"/>
        <end position="27"/>
    </location>
</feature>
<reference evidence="7 8" key="1">
    <citation type="submission" date="2019-07" db="EMBL/GenBank/DDBJ databases">
        <title>Litoreibacter alkalisoli sp. nov., isolated from saline-alkaline soil.</title>
        <authorList>
            <person name="Wang S."/>
            <person name="Xu L."/>
            <person name="Xing Y.-T."/>
            <person name="Sun J.-Q."/>
        </authorList>
    </citation>
    <scope>NUCLEOTIDE SEQUENCE [LARGE SCALE GENOMIC DNA]</scope>
    <source>
        <strain evidence="7 8">LN3S51</strain>
        <plasmid evidence="7 8">unnamed3</plasmid>
    </source>
</reference>
<feature type="transmembrane region" description="Helical" evidence="6">
    <location>
        <begin position="89"/>
        <end position="107"/>
    </location>
</feature>
<dbReference type="GO" id="GO:0005886">
    <property type="term" value="C:plasma membrane"/>
    <property type="evidence" value="ECO:0007669"/>
    <property type="project" value="UniProtKB-SubCell"/>
</dbReference>
<feature type="transmembrane region" description="Helical" evidence="6">
    <location>
        <begin position="185"/>
        <end position="206"/>
    </location>
</feature>
<feature type="transmembrane region" description="Helical" evidence="6">
    <location>
        <begin position="136"/>
        <end position="157"/>
    </location>
</feature>
<dbReference type="PANTHER" id="PTHR43370:SF2">
    <property type="entry name" value="ABC TRANSPORTER PERMEASE PROTEIN"/>
    <property type="match status" value="1"/>
</dbReference>
<dbReference type="Proteomes" id="UP000318483">
    <property type="component" value="Plasmid unnamed3"/>
</dbReference>
<geneLocation type="plasmid" evidence="7 8">
    <name>unnamed3</name>
</geneLocation>
<evidence type="ECO:0000313" key="7">
    <source>
        <dbReference type="EMBL" id="QDY71075.1"/>
    </source>
</evidence>
<keyword evidence="5 6" id="KW-0472">Membrane</keyword>
<keyword evidence="7" id="KW-0614">Plasmid</keyword>
<feature type="transmembrane region" description="Helical" evidence="6">
    <location>
        <begin position="34"/>
        <end position="54"/>
    </location>
</feature>
<evidence type="ECO:0000256" key="3">
    <source>
        <dbReference type="ARBA" id="ARBA00022692"/>
    </source>
</evidence>
<feature type="transmembrane region" description="Helical" evidence="6">
    <location>
        <begin position="60"/>
        <end position="82"/>
    </location>
</feature>
<keyword evidence="3 6" id="KW-0812">Transmembrane</keyword>
<name>A0A5B8I9S2_9RHOB</name>
<dbReference type="CDD" id="cd06580">
    <property type="entry name" value="TM_PBP1_transp_TpRbsC_like"/>
    <property type="match status" value="1"/>
</dbReference>
<dbReference type="PANTHER" id="PTHR43370">
    <property type="entry name" value="SUGAR ABC TRANSPORTER INTEGRAL MEMBRANE PROTEIN-RELATED"/>
    <property type="match status" value="1"/>
</dbReference>
<dbReference type="GO" id="GO:0022857">
    <property type="term" value="F:transmembrane transporter activity"/>
    <property type="evidence" value="ECO:0007669"/>
    <property type="project" value="InterPro"/>
</dbReference>
<dbReference type="RefSeq" id="WP_146366491.1">
    <property type="nucleotide sequence ID" value="NZ_CP042264.1"/>
</dbReference>
<dbReference type="Pfam" id="PF02653">
    <property type="entry name" value="BPD_transp_2"/>
    <property type="match status" value="1"/>
</dbReference>
<evidence type="ECO:0000256" key="1">
    <source>
        <dbReference type="ARBA" id="ARBA00004651"/>
    </source>
</evidence>
<evidence type="ECO:0000256" key="5">
    <source>
        <dbReference type="ARBA" id="ARBA00023136"/>
    </source>
</evidence>
<evidence type="ECO:0000256" key="4">
    <source>
        <dbReference type="ARBA" id="ARBA00022989"/>
    </source>
</evidence>
<keyword evidence="4 6" id="KW-1133">Transmembrane helix</keyword>
<sequence>MSAFEFFIAGTISAATVYLLAAIGELVAEKSGMLNLGVEGIMATAAAAAFIVVYTTDSHVLGFVVGGLAGVAVSMIFAVVSITFLANQVATGLAVGILGLGMSALIGKNYESLTLSPAGDLHFPLLGELPFVGPALFSHNVVVYLSLISAFVIGYTLSHTKLGLIIRSVGENPQAAQSLGYPVHLVRYGAVAFGGLFAGFAGAYASTIYTPLWADGMIAGRGWIAVALVVFGTWKTGRIVLGAYLFGLISLGELMVQSIGIDIPSQLLSSMPYIVTIVVLASISSDRARLRLHAPFSLGETYDGSR</sequence>
<comment type="subcellular location">
    <subcellularLocation>
        <location evidence="1">Cell membrane</location>
        <topology evidence="1">Multi-pass membrane protein</topology>
    </subcellularLocation>
</comment>